<evidence type="ECO:0000313" key="1">
    <source>
        <dbReference type="EMBL" id="ORV03689.1"/>
    </source>
</evidence>
<comment type="caution">
    <text evidence="1">The sequence shown here is derived from an EMBL/GenBank/DDBJ whole genome shotgun (WGS) entry which is preliminary data.</text>
</comment>
<gene>
    <name evidence="1" type="ORF">AWB93_01570</name>
</gene>
<protein>
    <submittedName>
        <fullName evidence="1">Uncharacterized protein</fullName>
    </submittedName>
</protein>
<sequence length="61" mass="7036">MGSDADRVIVIYQHHALAWSRDRGERLTEKSWLDRFIALLATTLFPIFTQTDVPHIARVLS</sequence>
<keyword evidence="2" id="KW-1185">Reference proteome</keyword>
<organism evidence="1 2">
    <name type="scientific">Mycobacterium bohemicum</name>
    <dbReference type="NCBI Taxonomy" id="56425"/>
    <lineage>
        <taxon>Bacteria</taxon>
        <taxon>Bacillati</taxon>
        <taxon>Actinomycetota</taxon>
        <taxon>Actinomycetes</taxon>
        <taxon>Mycobacteriales</taxon>
        <taxon>Mycobacteriaceae</taxon>
        <taxon>Mycobacterium</taxon>
    </lineage>
</organism>
<proteinExistence type="predicted"/>
<dbReference type="Proteomes" id="UP000193990">
    <property type="component" value="Unassembled WGS sequence"/>
</dbReference>
<name>A0A1X1RE15_MYCBE</name>
<reference evidence="1 2" key="1">
    <citation type="submission" date="2016-01" db="EMBL/GenBank/DDBJ databases">
        <title>The new phylogeny of the genus Mycobacterium.</title>
        <authorList>
            <person name="Tarcisio F."/>
            <person name="Conor M."/>
            <person name="Antonella G."/>
            <person name="Elisabetta G."/>
            <person name="Giulia F.S."/>
            <person name="Sara T."/>
            <person name="Anna F."/>
            <person name="Clotilde B."/>
            <person name="Roberto B."/>
            <person name="Veronica D.S."/>
            <person name="Fabio R."/>
            <person name="Monica P."/>
            <person name="Olivier J."/>
            <person name="Enrico T."/>
            <person name="Nicola S."/>
        </authorList>
    </citation>
    <scope>NUCLEOTIDE SEQUENCE [LARGE SCALE GENOMIC DNA]</scope>
    <source>
        <strain evidence="1 2">DSM 44277</strain>
    </source>
</reference>
<dbReference type="STRING" id="56425.AWB93_01570"/>
<accession>A0A1X1RE15</accession>
<evidence type="ECO:0000313" key="2">
    <source>
        <dbReference type="Proteomes" id="UP000193990"/>
    </source>
</evidence>
<dbReference type="AlphaFoldDB" id="A0A1X1RE15"/>
<dbReference type="EMBL" id="LQOK01000009">
    <property type="protein sequence ID" value="ORV03689.1"/>
    <property type="molecule type" value="Genomic_DNA"/>
</dbReference>